<protein>
    <submittedName>
        <fullName evidence="2">Uncharacterized protein</fullName>
    </submittedName>
</protein>
<dbReference type="Proteomes" id="UP000716291">
    <property type="component" value="Unassembled WGS sequence"/>
</dbReference>
<feature type="compositionally biased region" description="Basic and acidic residues" evidence="1">
    <location>
        <begin position="627"/>
        <end position="639"/>
    </location>
</feature>
<proteinExistence type="predicted"/>
<dbReference type="EMBL" id="JAANQT010002453">
    <property type="protein sequence ID" value="KAG1302403.1"/>
    <property type="molecule type" value="Genomic_DNA"/>
</dbReference>
<keyword evidence="3" id="KW-1185">Reference proteome</keyword>
<accession>A0A9P6X0N0</accession>
<gene>
    <name evidence="2" type="ORF">G6F64_010956</name>
</gene>
<dbReference type="InterPro" id="IPR036322">
    <property type="entry name" value="WD40_repeat_dom_sf"/>
</dbReference>
<dbReference type="PANTHER" id="PTHR43991">
    <property type="entry name" value="WD REPEAT PROTEIN (AFU_ORTHOLOGUE AFUA_8G05640)-RELATED"/>
    <property type="match status" value="1"/>
</dbReference>
<feature type="region of interest" description="Disordered" evidence="1">
    <location>
        <begin position="1"/>
        <end position="25"/>
    </location>
</feature>
<comment type="caution">
    <text evidence="2">The sequence shown here is derived from an EMBL/GenBank/DDBJ whole genome shotgun (WGS) entry which is preliminary data.</text>
</comment>
<feature type="region of interest" description="Disordered" evidence="1">
    <location>
        <begin position="620"/>
        <end position="639"/>
    </location>
</feature>
<organism evidence="2 3">
    <name type="scientific">Rhizopus oryzae</name>
    <name type="common">Mucormycosis agent</name>
    <name type="synonym">Rhizopus arrhizus var. delemar</name>
    <dbReference type="NCBI Taxonomy" id="64495"/>
    <lineage>
        <taxon>Eukaryota</taxon>
        <taxon>Fungi</taxon>
        <taxon>Fungi incertae sedis</taxon>
        <taxon>Mucoromycota</taxon>
        <taxon>Mucoromycotina</taxon>
        <taxon>Mucoromycetes</taxon>
        <taxon>Mucorales</taxon>
        <taxon>Mucorineae</taxon>
        <taxon>Rhizopodaceae</taxon>
        <taxon>Rhizopus</taxon>
    </lineage>
</organism>
<dbReference type="PANTHER" id="PTHR43991:SF9">
    <property type="entry name" value="DUF2415 DOMAIN-CONTAINING PROTEIN"/>
    <property type="match status" value="1"/>
</dbReference>
<sequence>MAHNEDNWLSTTSIDGDDSESGYSLDYEYIGPREPNYRNEQDADSDCSELSDSTCHNGFDMWDEDPYSTNDFTWESNEMKLTNFIKIRKSELSKVTPWNKFSFYKKDKGWPLQLPFSCSTTNHDQSANSLCLVLSDYGTTERLHAIYRDKIVECGTPHCNKHSTNKQNFQKDQFNTTWLESEEEASGSHCYPLCKSSPSIFHETHSSISLPSPPIPLQQTTHTNTLINSNLLSKFIRYTKYIKRSQISSIHTQDIYLSLSFEPLCLAEDYGYMAIGGLEGEFEIYCCMKQRPIKIWGTKFKRRNNVILMTNAIQIVRFKKRETHKHLLIACMNDAGVLIYELPKHSDCHSSYNVSLLHHIRSFDRVPINDARLSPDGKHLICVGDNACIFHFTLDFNKQDQLVFTIPKKMTIPQPIICTTHCPYTSQHVSWSKSSLYFAHTSDSHKFVLVWRTLPKLEMLYRIDAGGYTYAVQFHPEHEGVLAFTNRYGYLHTVDLNEAISIYNPNQIVSIDQLNSQTAVSNDHICKPSCLSSGNDYIYHTMDLVARQEVTMISFRGEKSSRLRILAKVNGIQWSKDGKHLYVSTKKRVLVYRFMKSYSKIDTLEKMAGLKVLSIMEKHASQKRKRQESEQEKNKRMAWSEKWSQVPKFVRDKVLANTSSLASH</sequence>
<evidence type="ECO:0000313" key="2">
    <source>
        <dbReference type="EMBL" id="KAG1302403.1"/>
    </source>
</evidence>
<name>A0A9P6X0N0_RHIOR</name>
<dbReference type="Gene3D" id="2.130.10.10">
    <property type="entry name" value="YVTN repeat-like/Quinoprotein amine dehydrogenase"/>
    <property type="match status" value="2"/>
</dbReference>
<reference evidence="2" key="1">
    <citation type="journal article" date="2020" name="Microb. Genom.">
        <title>Genetic diversity of clinical and environmental Mucorales isolates obtained from an investigation of mucormycosis cases among solid organ transplant recipients.</title>
        <authorList>
            <person name="Nguyen M.H."/>
            <person name="Kaul D."/>
            <person name="Muto C."/>
            <person name="Cheng S.J."/>
            <person name="Richter R.A."/>
            <person name="Bruno V.M."/>
            <person name="Liu G."/>
            <person name="Beyhan S."/>
            <person name="Sundermann A.J."/>
            <person name="Mounaud S."/>
            <person name="Pasculle A.W."/>
            <person name="Nierman W.C."/>
            <person name="Driscoll E."/>
            <person name="Cumbie R."/>
            <person name="Clancy C.J."/>
            <person name="Dupont C.L."/>
        </authorList>
    </citation>
    <scope>NUCLEOTIDE SEQUENCE</scope>
    <source>
        <strain evidence="2">GL11</strain>
    </source>
</reference>
<dbReference type="SUPFAM" id="SSF50978">
    <property type="entry name" value="WD40 repeat-like"/>
    <property type="match status" value="1"/>
</dbReference>
<evidence type="ECO:0000256" key="1">
    <source>
        <dbReference type="SAM" id="MobiDB-lite"/>
    </source>
</evidence>
<evidence type="ECO:0000313" key="3">
    <source>
        <dbReference type="Proteomes" id="UP000716291"/>
    </source>
</evidence>
<dbReference type="InterPro" id="IPR015943">
    <property type="entry name" value="WD40/YVTN_repeat-like_dom_sf"/>
</dbReference>
<dbReference type="AlphaFoldDB" id="A0A9P6X0N0"/>